<dbReference type="OrthoDB" id="9815602at2"/>
<dbReference type="AlphaFoldDB" id="E1R9H0"/>
<comment type="similarity">
    <text evidence="2">Belongs to the bacterial solute-binding protein SsuA/TauA family.</text>
</comment>
<evidence type="ECO:0000256" key="1">
    <source>
        <dbReference type="ARBA" id="ARBA00004418"/>
    </source>
</evidence>
<dbReference type="GO" id="GO:0042597">
    <property type="term" value="C:periplasmic space"/>
    <property type="evidence" value="ECO:0007669"/>
    <property type="project" value="UniProtKB-SubCell"/>
</dbReference>
<evidence type="ECO:0000256" key="3">
    <source>
        <dbReference type="ARBA" id="ARBA00022729"/>
    </source>
</evidence>
<proteinExistence type="inferred from homology"/>
<protein>
    <submittedName>
        <fullName evidence="6">NMT1/THI5 like domain protein</fullName>
    </submittedName>
</protein>
<dbReference type="SMART" id="SM00062">
    <property type="entry name" value="PBPb"/>
    <property type="match status" value="1"/>
</dbReference>
<keyword evidence="3 4" id="KW-0732">Signal</keyword>
<dbReference type="KEGG" id="ssm:Spirs_4057"/>
<gene>
    <name evidence="6" type="ordered locus">Spirs_4057</name>
</gene>
<dbReference type="PANTHER" id="PTHR30024:SF47">
    <property type="entry name" value="TAURINE-BINDING PERIPLASMIC PROTEIN"/>
    <property type="match status" value="1"/>
</dbReference>
<reference evidence="6 7" key="1">
    <citation type="journal article" date="2010" name="Stand. Genomic Sci.">
        <title>Complete genome sequence of Spirochaeta smaragdinae type strain (SEBR 4228).</title>
        <authorList>
            <person name="Mavromatis K."/>
            <person name="Yasawong M."/>
            <person name="Chertkov O."/>
            <person name="Lapidus A."/>
            <person name="Lucas S."/>
            <person name="Nolan M."/>
            <person name="Del Rio T.G."/>
            <person name="Tice H."/>
            <person name="Cheng J.F."/>
            <person name="Pitluck S."/>
            <person name="Liolios K."/>
            <person name="Ivanova N."/>
            <person name="Tapia R."/>
            <person name="Han C."/>
            <person name="Bruce D."/>
            <person name="Goodwin L."/>
            <person name="Pati A."/>
            <person name="Chen A."/>
            <person name="Palaniappan K."/>
            <person name="Land M."/>
            <person name="Hauser L."/>
            <person name="Chang Y.J."/>
            <person name="Jeffries C.D."/>
            <person name="Detter J.C."/>
            <person name="Rohde M."/>
            <person name="Brambilla E."/>
            <person name="Spring S."/>
            <person name="Goker M."/>
            <person name="Sikorski J."/>
            <person name="Woyke T."/>
            <person name="Bristow J."/>
            <person name="Eisen J.A."/>
            <person name="Markowitz V."/>
            <person name="Hugenholtz P."/>
            <person name="Klenk H.P."/>
            <person name="Kyrpides N.C."/>
        </authorList>
    </citation>
    <scope>NUCLEOTIDE SEQUENCE [LARGE SCALE GENOMIC DNA]</scope>
    <source>
        <strain evidence="7">DSM 11293 / JCM 15392 / SEBR 4228</strain>
    </source>
</reference>
<organism evidence="6 7">
    <name type="scientific">Sediminispirochaeta smaragdinae (strain DSM 11293 / JCM 15392 / SEBR 4228)</name>
    <name type="common">Spirochaeta smaragdinae</name>
    <dbReference type="NCBI Taxonomy" id="573413"/>
    <lineage>
        <taxon>Bacteria</taxon>
        <taxon>Pseudomonadati</taxon>
        <taxon>Spirochaetota</taxon>
        <taxon>Spirochaetia</taxon>
        <taxon>Spirochaetales</taxon>
        <taxon>Spirochaetaceae</taxon>
        <taxon>Sediminispirochaeta</taxon>
    </lineage>
</organism>
<dbReference type="SUPFAM" id="SSF53850">
    <property type="entry name" value="Periplasmic binding protein-like II"/>
    <property type="match status" value="1"/>
</dbReference>
<dbReference type="RefSeq" id="WP_013256595.1">
    <property type="nucleotide sequence ID" value="NC_014364.1"/>
</dbReference>
<evidence type="ECO:0000313" key="7">
    <source>
        <dbReference type="Proteomes" id="UP000002318"/>
    </source>
</evidence>
<feature type="chain" id="PRO_5003150784" evidence="4">
    <location>
        <begin position="25"/>
        <end position="319"/>
    </location>
</feature>
<evidence type="ECO:0000256" key="4">
    <source>
        <dbReference type="SAM" id="SignalP"/>
    </source>
</evidence>
<evidence type="ECO:0000259" key="5">
    <source>
        <dbReference type="SMART" id="SM00062"/>
    </source>
</evidence>
<dbReference type="HOGENOM" id="CLU_028871_5_2_12"/>
<dbReference type="STRING" id="573413.Spirs_4057"/>
<dbReference type="eggNOG" id="COG0715">
    <property type="taxonomic scope" value="Bacteria"/>
</dbReference>
<evidence type="ECO:0000256" key="2">
    <source>
        <dbReference type="ARBA" id="ARBA00010742"/>
    </source>
</evidence>
<dbReference type="Pfam" id="PF09084">
    <property type="entry name" value="NMT1"/>
    <property type="match status" value="1"/>
</dbReference>
<dbReference type="PANTHER" id="PTHR30024">
    <property type="entry name" value="ALIPHATIC SULFONATES-BINDING PROTEIN-RELATED"/>
    <property type="match status" value="1"/>
</dbReference>
<feature type="signal peptide" evidence="4">
    <location>
        <begin position="1"/>
        <end position="24"/>
    </location>
</feature>
<name>E1R9H0_SEDSS</name>
<dbReference type="InterPro" id="IPR015168">
    <property type="entry name" value="SsuA/THI5"/>
</dbReference>
<dbReference type="Gene3D" id="3.40.190.10">
    <property type="entry name" value="Periplasmic binding protein-like II"/>
    <property type="match status" value="2"/>
</dbReference>
<comment type="subcellular location">
    <subcellularLocation>
        <location evidence="1">Periplasm</location>
    </subcellularLocation>
</comment>
<dbReference type="Proteomes" id="UP000002318">
    <property type="component" value="Chromosome"/>
</dbReference>
<keyword evidence="7" id="KW-1185">Reference proteome</keyword>
<accession>E1R9H0</accession>
<feature type="domain" description="Solute-binding protein family 3/N-terminal" evidence="5">
    <location>
        <begin position="38"/>
        <end position="259"/>
    </location>
</feature>
<evidence type="ECO:0000313" key="6">
    <source>
        <dbReference type="EMBL" id="ADK83139.1"/>
    </source>
</evidence>
<dbReference type="InterPro" id="IPR001638">
    <property type="entry name" value="Solute-binding_3/MltF_N"/>
</dbReference>
<dbReference type="EMBL" id="CP002116">
    <property type="protein sequence ID" value="ADK83139.1"/>
    <property type="molecule type" value="Genomic_DNA"/>
</dbReference>
<sequence>MRKVVCAALSTVAIFLCSVSPLFAGGASEKADGNGASALRIGIMPDVDSVPLVMAETLGYYKDAGVDVELVSFKNPMNRDAALQAGEIDGAVSDLLAVAFAKKGGFRLAAVAKTDGDYVLLGSSALGIESIDALEGKSVALSRNTIIEYSTDRILAAEGKDSDFIEKVSIPQIPVRLEMLNSGKLAGATLPEPLASSAVASGATVLGSAEDLGINPGVLVFSSDARNKRADQIKAFWGAYNHAVTYLNGELSEAELDDIIKVMGFPESVGGVLHFPSYTSARLPAENEVREVVRWLLSHSLIDIEYRYEDLVDGSLLAP</sequence>